<reference evidence="2 3" key="1">
    <citation type="submission" date="2016-10" db="EMBL/GenBank/DDBJ databases">
        <authorList>
            <person name="de Groot N.N."/>
        </authorList>
    </citation>
    <scope>NUCLEOTIDE SEQUENCE [LARGE SCALE GENOMIC DNA]</scope>
    <source>
        <strain evidence="2 3">NE2</strain>
    </source>
</reference>
<dbReference type="InterPro" id="IPR029068">
    <property type="entry name" value="Glyas_Bleomycin-R_OHBP_Dase"/>
</dbReference>
<accession>A0A1I3Y665</accession>
<dbReference type="CDD" id="cd07246">
    <property type="entry name" value="VOC_like"/>
    <property type="match status" value="1"/>
</dbReference>
<evidence type="ECO:0000259" key="1">
    <source>
        <dbReference type="PROSITE" id="PS51819"/>
    </source>
</evidence>
<dbReference type="Pfam" id="PF00903">
    <property type="entry name" value="Glyoxalase"/>
    <property type="match status" value="1"/>
</dbReference>
<dbReference type="AlphaFoldDB" id="A0A1I3Y665"/>
<dbReference type="EMBL" id="FOSN01000005">
    <property type="protein sequence ID" value="SFK27305.1"/>
    <property type="molecule type" value="Genomic_DNA"/>
</dbReference>
<dbReference type="PANTHER" id="PTHR34109:SF1">
    <property type="entry name" value="VOC DOMAIN-CONTAINING PROTEIN"/>
    <property type="match status" value="1"/>
</dbReference>
<dbReference type="OrthoDB" id="9795306at2"/>
<dbReference type="Proteomes" id="UP000198755">
    <property type="component" value="Unassembled WGS sequence"/>
</dbReference>
<gene>
    <name evidence="2" type="ORF">SAMN05444581_10533</name>
</gene>
<dbReference type="SUPFAM" id="SSF54593">
    <property type="entry name" value="Glyoxalase/Bleomycin resistance protein/Dihydroxybiphenyl dioxygenase"/>
    <property type="match status" value="1"/>
</dbReference>
<feature type="domain" description="VOC" evidence="1">
    <location>
        <begin position="2"/>
        <end position="131"/>
    </location>
</feature>
<organism evidence="2 3">
    <name type="scientific">Methylocapsa palsarum</name>
    <dbReference type="NCBI Taxonomy" id="1612308"/>
    <lineage>
        <taxon>Bacteria</taxon>
        <taxon>Pseudomonadati</taxon>
        <taxon>Pseudomonadota</taxon>
        <taxon>Alphaproteobacteria</taxon>
        <taxon>Hyphomicrobiales</taxon>
        <taxon>Beijerinckiaceae</taxon>
        <taxon>Methylocapsa</taxon>
    </lineage>
</organism>
<dbReference type="InterPro" id="IPR004360">
    <property type="entry name" value="Glyas_Fos-R_dOase_dom"/>
</dbReference>
<evidence type="ECO:0000313" key="3">
    <source>
        <dbReference type="Proteomes" id="UP000198755"/>
    </source>
</evidence>
<protein>
    <submittedName>
        <fullName evidence="2">Uncharacterized conserved protein PhnB, glyoxalase superfamily</fullName>
    </submittedName>
</protein>
<evidence type="ECO:0000313" key="2">
    <source>
        <dbReference type="EMBL" id="SFK27305.1"/>
    </source>
</evidence>
<dbReference type="PANTHER" id="PTHR34109">
    <property type="entry name" value="BNAUNNG04460D PROTEIN-RELATED"/>
    <property type="match status" value="1"/>
</dbReference>
<dbReference type="PROSITE" id="PS51819">
    <property type="entry name" value="VOC"/>
    <property type="match status" value="1"/>
</dbReference>
<proteinExistence type="predicted"/>
<name>A0A1I3Y665_9HYPH</name>
<dbReference type="Gene3D" id="3.30.720.120">
    <property type="match status" value="1"/>
</dbReference>
<dbReference type="RefSeq" id="WP_091680426.1">
    <property type="nucleotide sequence ID" value="NZ_FOSN01000005.1"/>
</dbReference>
<dbReference type="STRING" id="1612308.SAMN05444581_10533"/>
<keyword evidence="3" id="KW-1185">Reference proteome</keyword>
<dbReference type="InterPro" id="IPR037523">
    <property type="entry name" value="VOC_core"/>
</dbReference>
<sequence length="133" mass="14406">MRPPVAPYLTVSPALAAIAYYTSVFGATQKAIMPAFDGMRIMHCELSINGGSIMLADAFPEFGHTRMSIPGELVTSSVSLEFKKAQDVDDTFAKATKFGGKAETSPTSSFWGTRVATFRDPFGHRWILNGPLV</sequence>
<dbReference type="Gene3D" id="3.30.720.110">
    <property type="match status" value="1"/>
</dbReference>